<reference evidence="5 6" key="1">
    <citation type="submission" date="2017-07" db="EMBL/GenBank/DDBJ databases">
        <authorList>
            <person name="Talla V."/>
            <person name="Backstrom N."/>
        </authorList>
    </citation>
    <scope>NUCLEOTIDE SEQUENCE [LARGE SCALE GENOMIC DNA]</scope>
</reference>
<keyword evidence="2 4" id="KW-0732">Signal</keyword>
<gene>
    <name evidence="5" type="ORF">LSINAPIS_LOCUS3400</name>
</gene>
<keyword evidence="6" id="KW-1185">Reference proteome</keyword>
<dbReference type="InterPro" id="IPR000618">
    <property type="entry name" value="Insect_cuticle"/>
</dbReference>
<sequence>MIRFATLIISLISSVRTIDDHPFKYSAASDAQIRQAIENRYDDTGPGAKSPEYAYNTYSSLQEALVSYVDDPDTKLPLSEKMKFERFVSQGGRQPPIRELPKTVEEYTGFMKRPIQQKPDDQPIVLNRYQLPERQIFYHDPKTHVGILDLRAHESRDGGTVRGYYTFVDADGKQRTVLYTADDELGFRATVQRTQTNAQ</sequence>
<feature type="signal peptide" evidence="4">
    <location>
        <begin position="1"/>
        <end position="17"/>
    </location>
</feature>
<name>A0A5E4PZ75_9NEOP</name>
<dbReference type="Pfam" id="PF00379">
    <property type="entry name" value="Chitin_bind_4"/>
    <property type="match status" value="1"/>
</dbReference>
<proteinExistence type="predicted"/>
<dbReference type="InterPro" id="IPR031311">
    <property type="entry name" value="CHIT_BIND_RR_consensus"/>
</dbReference>
<evidence type="ECO:0000256" key="4">
    <source>
        <dbReference type="SAM" id="SignalP"/>
    </source>
</evidence>
<organism evidence="5 6">
    <name type="scientific">Leptidea sinapis</name>
    <dbReference type="NCBI Taxonomy" id="189913"/>
    <lineage>
        <taxon>Eukaryota</taxon>
        <taxon>Metazoa</taxon>
        <taxon>Ecdysozoa</taxon>
        <taxon>Arthropoda</taxon>
        <taxon>Hexapoda</taxon>
        <taxon>Insecta</taxon>
        <taxon>Pterygota</taxon>
        <taxon>Neoptera</taxon>
        <taxon>Endopterygota</taxon>
        <taxon>Lepidoptera</taxon>
        <taxon>Glossata</taxon>
        <taxon>Ditrysia</taxon>
        <taxon>Papilionoidea</taxon>
        <taxon>Pieridae</taxon>
        <taxon>Dismorphiinae</taxon>
        <taxon>Leptidea</taxon>
    </lineage>
</organism>
<dbReference type="AlphaFoldDB" id="A0A5E4PZ75"/>
<dbReference type="PROSITE" id="PS00233">
    <property type="entry name" value="CHIT_BIND_RR_1"/>
    <property type="match status" value="1"/>
</dbReference>
<evidence type="ECO:0000256" key="1">
    <source>
        <dbReference type="ARBA" id="ARBA00022460"/>
    </source>
</evidence>
<evidence type="ECO:0000256" key="2">
    <source>
        <dbReference type="ARBA" id="ARBA00022729"/>
    </source>
</evidence>
<accession>A0A5E4PZ75</accession>
<dbReference type="EMBL" id="FZQP02000804">
    <property type="protein sequence ID" value="VVC90508.1"/>
    <property type="molecule type" value="Genomic_DNA"/>
</dbReference>
<keyword evidence="1 3" id="KW-0193">Cuticle</keyword>
<dbReference type="PROSITE" id="PS51155">
    <property type="entry name" value="CHIT_BIND_RR_2"/>
    <property type="match status" value="1"/>
</dbReference>
<feature type="chain" id="PRO_5022866071" evidence="4">
    <location>
        <begin position="18"/>
        <end position="199"/>
    </location>
</feature>
<evidence type="ECO:0000313" key="6">
    <source>
        <dbReference type="Proteomes" id="UP000324832"/>
    </source>
</evidence>
<protein>
    <submittedName>
        <fullName evidence="5">Uncharacterized protein</fullName>
    </submittedName>
</protein>
<dbReference type="Proteomes" id="UP000324832">
    <property type="component" value="Unassembled WGS sequence"/>
</dbReference>
<evidence type="ECO:0000256" key="3">
    <source>
        <dbReference type="PROSITE-ProRule" id="PRU00497"/>
    </source>
</evidence>
<evidence type="ECO:0000313" key="5">
    <source>
        <dbReference type="EMBL" id="VVC90508.1"/>
    </source>
</evidence>
<dbReference type="GO" id="GO:0042302">
    <property type="term" value="F:structural constituent of cuticle"/>
    <property type="evidence" value="ECO:0007669"/>
    <property type="project" value="UniProtKB-UniRule"/>
</dbReference>